<dbReference type="GO" id="GO:0016020">
    <property type="term" value="C:membrane"/>
    <property type="evidence" value="ECO:0007669"/>
    <property type="project" value="UniProtKB-SubCell"/>
</dbReference>
<comment type="caution">
    <text evidence="10">The sequence shown here is derived from an EMBL/GenBank/DDBJ whole genome shotgun (WGS) entry which is preliminary data.</text>
</comment>
<evidence type="ECO:0000256" key="2">
    <source>
        <dbReference type="ARBA" id="ARBA00007886"/>
    </source>
</evidence>
<keyword evidence="7" id="KW-0449">Lipoprotein</keyword>
<comment type="subcellular location">
    <subcellularLocation>
        <location evidence="1">Membrane</location>
        <topology evidence="1">Lipid-anchor</topology>
    </subcellularLocation>
</comment>
<reference evidence="10 11" key="1">
    <citation type="journal article" date="2014" name="BMC Genomics">
        <title>Comparison of environmental and isolate Sulfobacillus genomes reveals diverse carbon, sulfur, nitrogen, and hydrogen metabolisms.</title>
        <authorList>
            <person name="Justice N.B."/>
            <person name="Norman A."/>
            <person name="Brown C.T."/>
            <person name="Singh A."/>
            <person name="Thomas B.C."/>
            <person name="Banfield J.F."/>
        </authorList>
    </citation>
    <scope>NUCLEOTIDE SEQUENCE [LARGE SCALE GENOMIC DNA]</scope>
    <source>
        <strain evidence="10">AMDSBA5</strain>
    </source>
</reference>
<keyword evidence="5" id="KW-0472">Membrane</keyword>
<evidence type="ECO:0000256" key="6">
    <source>
        <dbReference type="ARBA" id="ARBA00023139"/>
    </source>
</evidence>
<keyword evidence="6" id="KW-0564">Palmitate</keyword>
<keyword evidence="4" id="KW-0732">Signal</keyword>
<gene>
    <name evidence="10" type="ORF">C7B47_10945</name>
</gene>
<accession>A0A2T2WVM2</accession>
<keyword evidence="3" id="KW-0309">Germination</keyword>
<dbReference type="GO" id="GO:0009847">
    <property type="term" value="P:spore germination"/>
    <property type="evidence" value="ECO:0007669"/>
    <property type="project" value="InterPro"/>
</dbReference>
<dbReference type="PANTHER" id="PTHR35789">
    <property type="entry name" value="SPORE GERMINATION PROTEIN B3"/>
    <property type="match status" value="1"/>
</dbReference>
<organism evidence="10 11">
    <name type="scientific">Sulfobacillus thermosulfidooxidans</name>
    <dbReference type="NCBI Taxonomy" id="28034"/>
    <lineage>
        <taxon>Bacteria</taxon>
        <taxon>Bacillati</taxon>
        <taxon>Bacillota</taxon>
        <taxon>Clostridia</taxon>
        <taxon>Eubacteriales</taxon>
        <taxon>Clostridiales Family XVII. Incertae Sedis</taxon>
        <taxon>Sulfobacillus</taxon>
    </lineage>
</organism>
<evidence type="ECO:0000259" key="8">
    <source>
        <dbReference type="Pfam" id="PF05504"/>
    </source>
</evidence>
<dbReference type="AlphaFoldDB" id="A0A2T2WVM2"/>
<dbReference type="InterPro" id="IPR008844">
    <property type="entry name" value="Spore_GerAC-like"/>
</dbReference>
<evidence type="ECO:0000256" key="5">
    <source>
        <dbReference type="ARBA" id="ARBA00023136"/>
    </source>
</evidence>
<comment type="similarity">
    <text evidence="2">Belongs to the GerABKC lipoprotein family.</text>
</comment>
<dbReference type="InterPro" id="IPR038501">
    <property type="entry name" value="Spore_GerAC_C_sf"/>
</dbReference>
<dbReference type="EMBL" id="PXYX01000024">
    <property type="protein sequence ID" value="PSR26289.1"/>
    <property type="molecule type" value="Genomic_DNA"/>
</dbReference>
<evidence type="ECO:0000256" key="4">
    <source>
        <dbReference type="ARBA" id="ARBA00022729"/>
    </source>
</evidence>
<dbReference type="Pfam" id="PF05504">
    <property type="entry name" value="Spore_GerAC"/>
    <property type="match status" value="1"/>
</dbReference>
<sequence length="365" mass="40081">MAWRHWKPWIILLLLPLITGCWDQRPIEQEAIVVGMGVTRHHQWTMVFPNVAVSVGSLTGIPPSQQFYAVTVKAKTWPQALEEAQAAIDRNISFGELQVLALDRHLPTSSVAEIVDALNAMGPIPATFWLMAAQGGPPSLLTRSSPQTIVPYYYLSTYFDCTNCHAINLDQREWQWWAQSETPGISPYMPLVVPISGGITVRQILVYPPQGSPQLMPVPATTGFAYLTGRVLHSVLTVPVDSYKFVLGKVGESVKVHAHFVSQAVSVRVTIHAHGIIMSTPPGVVVTRQMEEIASDKAAQIIAAYALSAIRWANKTHTDPFGFAKSAAWAHPILAAQFSPKKLTQLPIRAQVTVKFQVLGEGVSR</sequence>
<feature type="domain" description="Spore germination protein N-terminal" evidence="9">
    <location>
        <begin position="23"/>
        <end position="192"/>
    </location>
</feature>
<evidence type="ECO:0000313" key="10">
    <source>
        <dbReference type="EMBL" id="PSR26289.1"/>
    </source>
</evidence>
<feature type="domain" description="Spore germination GerAC-like C-terminal" evidence="8">
    <location>
        <begin position="221"/>
        <end position="355"/>
    </location>
</feature>
<evidence type="ECO:0000313" key="11">
    <source>
        <dbReference type="Proteomes" id="UP000242705"/>
    </source>
</evidence>
<dbReference type="InterPro" id="IPR046953">
    <property type="entry name" value="Spore_GerAC-like_C"/>
</dbReference>
<protein>
    <submittedName>
        <fullName evidence="10">Spore gernimation protein</fullName>
    </submittedName>
</protein>
<dbReference type="Proteomes" id="UP000242705">
    <property type="component" value="Unassembled WGS sequence"/>
</dbReference>
<evidence type="ECO:0000256" key="1">
    <source>
        <dbReference type="ARBA" id="ARBA00004635"/>
    </source>
</evidence>
<dbReference type="InterPro" id="IPR057336">
    <property type="entry name" value="GerAC_N"/>
</dbReference>
<evidence type="ECO:0000256" key="7">
    <source>
        <dbReference type="ARBA" id="ARBA00023288"/>
    </source>
</evidence>
<evidence type="ECO:0000259" key="9">
    <source>
        <dbReference type="Pfam" id="PF25198"/>
    </source>
</evidence>
<name>A0A2T2WVM2_SULTH</name>
<dbReference type="Gene3D" id="3.30.300.210">
    <property type="entry name" value="Nutrient germinant receptor protein C, domain 3"/>
    <property type="match status" value="1"/>
</dbReference>
<dbReference type="PANTHER" id="PTHR35789:SF1">
    <property type="entry name" value="SPORE GERMINATION PROTEIN B3"/>
    <property type="match status" value="1"/>
</dbReference>
<dbReference type="Pfam" id="PF25198">
    <property type="entry name" value="Spore_GerAC_N"/>
    <property type="match status" value="1"/>
</dbReference>
<proteinExistence type="inferred from homology"/>
<dbReference type="PROSITE" id="PS51257">
    <property type="entry name" value="PROKAR_LIPOPROTEIN"/>
    <property type="match status" value="1"/>
</dbReference>
<evidence type="ECO:0000256" key="3">
    <source>
        <dbReference type="ARBA" id="ARBA00022544"/>
    </source>
</evidence>